<evidence type="ECO:0000256" key="1">
    <source>
        <dbReference type="SAM" id="MobiDB-lite"/>
    </source>
</evidence>
<dbReference type="GO" id="GO:0004658">
    <property type="term" value="F:propionyl-CoA carboxylase activity"/>
    <property type="evidence" value="ECO:0007669"/>
    <property type="project" value="InterPro"/>
</dbReference>
<dbReference type="InterPro" id="IPR032716">
    <property type="entry name" value="ACC_epsilon"/>
</dbReference>
<accession>A0A4R4T0C2</accession>
<dbReference type="Proteomes" id="UP000295345">
    <property type="component" value="Unassembled WGS sequence"/>
</dbReference>
<dbReference type="EMBL" id="SMKI01000351">
    <property type="protein sequence ID" value="TDC69066.1"/>
    <property type="molecule type" value="Genomic_DNA"/>
</dbReference>
<protein>
    <submittedName>
        <fullName evidence="2">Acyl-CoA carboxylase subunit epsilon</fullName>
    </submittedName>
</protein>
<evidence type="ECO:0000313" key="3">
    <source>
        <dbReference type="Proteomes" id="UP000295345"/>
    </source>
</evidence>
<keyword evidence="3" id="KW-1185">Reference proteome</keyword>
<feature type="region of interest" description="Disordered" evidence="1">
    <location>
        <begin position="36"/>
        <end position="77"/>
    </location>
</feature>
<dbReference type="RefSeq" id="WP_132820678.1">
    <property type="nucleotide sequence ID" value="NZ_SMKI01000351.1"/>
</dbReference>
<comment type="caution">
    <text evidence="2">The sequence shown here is derived from an EMBL/GenBank/DDBJ whole genome shotgun (WGS) entry which is preliminary data.</text>
</comment>
<proteinExistence type="predicted"/>
<dbReference type="OrthoDB" id="3855623at2"/>
<dbReference type="GO" id="GO:0003989">
    <property type="term" value="F:acetyl-CoA carboxylase activity"/>
    <property type="evidence" value="ECO:0007669"/>
    <property type="project" value="InterPro"/>
</dbReference>
<reference evidence="2 3" key="1">
    <citation type="submission" date="2019-03" db="EMBL/GenBank/DDBJ databases">
        <title>Draft genome sequences of novel Actinobacteria.</title>
        <authorList>
            <person name="Sahin N."/>
            <person name="Ay H."/>
            <person name="Saygin H."/>
        </authorList>
    </citation>
    <scope>NUCLEOTIDE SEQUENCE [LARGE SCALE GENOMIC DNA]</scope>
    <source>
        <strain evidence="2 3">DSM 41900</strain>
    </source>
</reference>
<sequence>MNGTPERIRVVRGNPTPEELAAAVAVVQARAAAAAAEAAATADGPRPASAWSHPARTVPRRLPTPGPDAWRTSFWPS</sequence>
<organism evidence="2 3">
    <name type="scientific">Streptomyces hainanensis</name>
    <dbReference type="NCBI Taxonomy" id="402648"/>
    <lineage>
        <taxon>Bacteria</taxon>
        <taxon>Bacillati</taxon>
        <taxon>Actinomycetota</taxon>
        <taxon>Actinomycetes</taxon>
        <taxon>Kitasatosporales</taxon>
        <taxon>Streptomycetaceae</taxon>
        <taxon>Streptomyces</taxon>
    </lineage>
</organism>
<dbReference type="AlphaFoldDB" id="A0A4R4T0C2"/>
<dbReference type="Pfam" id="PF13822">
    <property type="entry name" value="ACC_epsilon"/>
    <property type="match status" value="1"/>
</dbReference>
<evidence type="ECO:0000313" key="2">
    <source>
        <dbReference type="EMBL" id="TDC69066.1"/>
    </source>
</evidence>
<name>A0A4R4T0C2_9ACTN</name>
<gene>
    <name evidence="2" type="ORF">E1283_26505</name>
</gene>